<evidence type="ECO:0000313" key="3">
    <source>
        <dbReference type="Proteomes" id="UP000253919"/>
    </source>
</evidence>
<dbReference type="SUPFAM" id="SSF48452">
    <property type="entry name" value="TPR-like"/>
    <property type="match status" value="1"/>
</dbReference>
<accession>A0A369QHQ4</accession>
<feature type="signal peptide" evidence="1">
    <location>
        <begin position="1"/>
        <end position="23"/>
    </location>
</feature>
<dbReference type="PROSITE" id="PS51257">
    <property type="entry name" value="PROKAR_LIPOPROTEIN"/>
    <property type="match status" value="1"/>
</dbReference>
<dbReference type="InterPro" id="IPR041662">
    <property type="entry name" value="SusD-like_2"/>
</dbReference>
<proteinExistence type="predicted"/>
<protein>
    <recommendedName>
        <fullName evidence="4">SusD/RagB family nutrient-binding outer membrane lipoprotein</fullName>
    </recommendedName>
</protein>
<dbReference type="Proteomes" id="UP000253919">
    <property type="component" value="Unassembled WGS sequence"/>
</dbReference>
<dbReference type="RefSeq" id="WP_115371856.1">
    <property type="nucleotide sequence ID" value="NZ_QASA01000001.1"/>
</dbReference>
<keyword evidence="3" id="KW-1185">Reference proteome</keyword>
<dbReference type="Gene3D" id="1.25.40.390">
    <property type="match status" value="1"/>
</dbReference>
<gene>
    <name evidence="2" type="ORF">AHMF7616_01003</name>
</gene>
<organism evidence="2 3">
    <name type="scientific">Adhaeribacter pallidiroseus</name>
    <dbReference type="NCBI Taxonomy" id="2072847"/>
    <lineage>
        <taxon>Bacteria</taxon>
        <taxon>Pseudomonadati</taxon>
        <taxon>Bacteroidota</taxon>
        <taxon>Cytophagia</taxon>
        <taxon>Cytophagales</taxon>
        <taxon>Hymenobacteraceae</taxon>
        <taxon>Adhaeribacter</taxon>
    </lineage>
</organism>
<name>A0A369QHQ4_9BACT</name>
<evidence type="ECO:0000313" key="2">
    <source>
        <dbReference type="EMBL" id="RDC62409.1"/>
    </source>
</evidence>
<dbReference type="Pfam" id="PF12771">
    <property type="entry name" value="SusD-like_2"/>
    <property type="match status" value="1"/>
</dbReference>
<dbReference type="EMBL" id="QASA01000001">
    <property type="protein sequence ID" value="RDC62409.1"/>
    <property type="molecule type" value="Genomic_DNA"/>
</dbReference>
<comment type="caution">
    <text evidence="2">The sequence shown here is derived from an EMBL/GenBank/DDBJ whole genome shotgun (WGS) entry which is preliminary data.</text>
</comment>
<evidence type="ECO:0008006" key="4">
    <source>
        <dbReference type="Google" id="ProtNLM"/>
    </source>
</evidence>
<dbReference type="OrthoDB" id="622163at2"/>
<feature type="chain" id="PRO_5016925925" description="SusD/RagB family nutrient-binding outer membrane lipoprotein" evidence="1">
    <location>
        <begin position="24"/>
        <end position="508"/>
    </location>
</feature>
<sequence length="508" mass="56838">MIYTKKYISLAFAALLLSVSSCDKDFELINTNPNAATDLDPVYLLNNAQFASGNQAMHFYEGQIVQQVNTPFTGVVEAGNHNVLNDANTRSLWNGLYEGPVRNTVAIIEKTKADPNQSNIYNMARILKAYNFIVLVDSYGDVPYFEAGKGFVESTYLPKYDDQKAIYDDILKELQEATAALDPAKPTVIGGDIFYNGNIEKWRKLGNSLLLRAAMRFTEVDPTKADQWVDKAVAGPLMVSNDDNAFVRFNSPAYVHPTTSGLTATEKANFFAGEPFVNYLKTYNDPRAPYIVVRYSQRGTDSGGEINTNLADQFGLPYGYSDVTLPTAPGYRGSLDLYSQFRRTTVLNQNSPEFLVTYAQTQLLLAEAVQRGFITGDAKTYYETGIKAHMDQLKGYDATINIPEEVKNAYVQQPGILYDPATALEQINTQYWVASFRSWSEAWSNFRRTELPRLQPINYPGEDASVKGGFIRRLVYPNREVSVNQTNVNDAVSRMGANVLGTRLFWDK</sequence>
<evidence type="ECO:0000256" key="1">
    <source>
        <dbReference type="SAM" id="SignalP"/>
    </source>
</evidence>
<dbReference type="InterPro" id="IPR011990">
    <property type="entry name" value="TPR-like_helical_dom_sf"/>
</dbReference>
<dbReference type="AlphaFoldDB" id="A0A369QHQ4"/>
<reference evidence="2 3" key="1">
    <citation type="submission" date="2018-04" db="EMBL/GenBank/DDBJ databases">
        <title>Adhaeribacter sp. HMF7616 genome sequencing and assembly.</title>
        <authorList>
            <person name="Kang H."/>
            <person name="Kang J."/>
            <person name="Cha I."/>
            <person name="Kim H."/>
            <person name="Joh K."/>
        </authorList>
    </citation>
    <scope>NUCLEOTIDE SEQUENCE [LARGE SCALE GENOMIC DNA]</scope>
    <source>
        <strain evidence="2 3">HMF7616</strain>
    </source>
</reference>
<keyword evidence="1" id="KW-0732">Signal</keyword>